<dbReference type="PANTHER" id="PTHR33067:SF9">
    <property type="entry name" value="RNA-DIRECTED DNA POLYMERASE"/>
    <property type="match status" value="1"/>
</dbReference>
<dbReference type="AlphaFoldDB" id="A0A371G8L5"/>
<comment type="caution">
    <text evidence="2">The sequence shown here is derived from an EMBL/GenBank/DDBJ whole genome shotgun (WGS) entry which is preliminary data.</text>
</comment>
<evidence type="ECO:0000256" key="1">
    <source>
        <dbReference type="SAM" id="MobiDB-lite"/>
    </source>
</evidence>
<gene>
    <name evidence="2" type="ORF">CR513_31765</name>
</gene>
<feature type="region of interest" description="Disordered" evidence="1">
    <location>
        <begin position="306"/>
        <end position="328"/>
    </location>
</feature>
<protein>
    <submittedName>
        <fullName evidence="2">Uncharacterized protein</fullName>
    </submittedName>
</protein>
<evidence type="ECO:0000313" key="3">
    <source>
        <dbReference type="Proteomes" id="UP000257109"/>
    </source>
</evidence>
<evidence type="ECO:0000313" key="2">
    <source>
        <dbReference type="EMBL" id="RDX86851.1"/>
    </source>
</evidence>
<dbReference type="EMBL" id="QJKJ01006397">
    <property type="protein sequence ID" value="RDX86851.1"/>
    <property type="molecule type" value="Genomic_DNA"/>
</dbReference>
<sequence>MSDVSTRTAPSHEFGRRTPSRIKRGLNYSLTSKLRIACRNGKAKRDTVENHEEHHNYMGDPSKWMLQDCFIQTIEVTKNICHPLVEANNFELKPAMINMIYNLGQFRVLSTEELLAHLKKFLHVDDMVALTKEIPTDVTHKGKDVLTTEKSNKKKLEGFEVVNLTKECSAIVLKKLPLNLRIQGEPQPTNISLHLATRTITHPLDIEENFLVKVGEFIFPTNFVILNMEEDDESKWHGPYIVTKVLFYDAATLREYHMKDNKELKQPKSRRETFFFMVNRGPDSLTDPTSSRGNFHLGVPDVMGPKSVGTRLGDQGAKAGLSLGRPLA</sequence>
<organism evidence="2 3">
    <name type="scientific">Mucuna pruriens</name>
    <name type="common">Velvet bean</name>
    <name type="synonym">Dolichos pruriens</name>
    <dbReference type="NCBI Taxonomy" id="157652"/>
    <lineage>
        <taxon>Eukaryota</taxon>
        <taxon>Viridiplantae</taxon>
        <taxon>Streptophyta</taxon>
        <taxon>Embryophyta</taxon>
        <taxon>Tracheophyta</taxon>
        <taxon>Spermatophyta</taxon>
        <taxon>Magnoliopsida</taxon>
        <taxon>eudicotyledons</taxon>
        <taxon>Gunneridae</taxon>
        <taxon>Pentapetalae</taxon>
        <taxon>rosids</taxon>
        <taxon>fabids</taxon>
        <taxon>Fabales</taxon>
        <taxon>Fabaceae</taxon>
        <taxon>Papilionoideae</taxon>
        <taxon>50 kb inversion clade</taxon>
        <taxon>NPAAA clade</taxon>
        <taxon>indigoferoid/millettioid clade</taxon>
        <taxon>Phaseoleae</taxon>
        <taxon>Mucuna</taxon>
    </lineage>
</organism>
<name>A0A371G8L5_MUCPR</name>
<dbReference type="Proteomes" id="UP000257109">
    <property type="component" value="Unassembled WGS sequence"/>
</dbReference>
<keyword evidence="3" id="KW-1185">Reference proteome</keyword>
<dbReference type="OrthoDB" id="1417698at2759"/>
<proteinExistence type="predicted"/>
<dbReference type="PANTHER" id="PTHR33067">
    <property type="entry name" value="RNA-DIRECTED DNA POLYMERASE-RELATED"/>
    <property type="match status" value="1"/>
</dbReference>
<feature type="non-terminal residue" evidence="2">
    <location>
        <position position="1"/>
    </location>
</feature>
<accession>A0A371G8L5</accession>
<feature type="non-terminal residue" evidence="2">
    <location>
        <position position="328"/>
    </location>
</feature>
<reference evidence="2" key="1">
    <citation type="submission" date="2018-05" db="EMBL/GenBank/DDBJ databases">
        <title>Draft genome of Mucuna pruriens seed.</title>
        <authorList>
            <person name="Nnadi N.E."/>
            <person name="Vos R."/>
            <person name="Hasami M.H."/>
            <person name="Devisetty U.K."/>
            <person name="Aguiy J.C."/>
        </authorList>
    </citation>
    <scope>NUCLEOTIDE SEQUENCE [LARGE SCALE GENOMIC DNA]</scope>
    <source>
        <strain evidence="2">JCA_2017</strain>
    </source>
</reference>